<gene>
    <name evidence="3" type="ORF">FSARC_535</name>
</gene>
<dbReference type="InterPro" id="IPR016040">
    <property type="entry name" value="NAD(P)-bd_dom"/>
</dbReference>
<dbReference type="OrthoDB" id="10254221at2759"/>
<evidence type="ECO:0000313" key="4">
    <source>
        <dbReference type="Proteomes" id="UP000622797"/>
    </source>
</evidence>
<sequence>MSSPTVLVLGGTGPAGICLLRELLHRKHKVVAYARNPSKVPEDLVTNPLLEIVKGELSDTQALATAVAKCGVVVSLLGPQLSDRSMDPSILPDFYKSSLFPAMRQHGVKRVFAMGTLSIVRPQDSWTLLRPAMVMFVRLIANGAYRTIISIGETFENEAKDLDWTIFRIAGIPGESDNESWARDREDGKAFVGWIGEKGHTFSQKRSALARWLADAAEGGLPDWVRKMPAVSKLSGS</sequence>
<dbReference type="InterPro" id="IPR036291">
    <property type="entry name" value="NAD(P)-bd_dom_sf"/>
</dbReference>
<comment type="similarity">
    <text evidence="1">Belongs to the avfA family.</text>
</comment>
<keyword evidence="4" id="KW-1185">Reference proteome</keyword>
<dbReference type="PANTHER" id="PTHR43355">
    <property type="entry name" value="FLAVIN REDUCTASE (NADPH)"/>
    <property type="match status" value="1"/>
</dbReference>
<proteinExistence type="inferred from homology"/>
<reference evidence="3" key="1">
    <citation type="journal article" date="2020" name="BMC Genomics">
        <title>Correction to: Identification and distribution of gene clusters required for synthesis of sphingolipid metabolism inhibitors in diverse species of the filamentous fungus Fusarium.</title>
        <authorList>
            <person name="Kim H.S."/>
            <person name="Lohmar J.M."/>
            <person name="Busman M."/>
            <person name="Brown D.W."/>
            <person name="Naumann T.A."/>
            <person name="Divon H.H."/>
            <person name="Lysoe E."/>
            <person name="Uhlig S."/>
            <person name="Proctor R.H."/>
        </authorList>
    </citation>
    <scope>NUCLEOTIDE SEQUENCE</scope>
    <source>
        <strain evidence="3">NRRL 20472</strain>
    </source>
</reference>
<dbReference type="SUPFAM" id="SSF51735">
    <property type="entry name" value="NAD(P)-binding Rossmann-fold domains"/>
    <property type="match status" value="1"/>
</dbReference>
<dbReference type="PANTHER" id="PTHR43355:SF2">
    <property type="entry name" value="FLAVIN REDUCTASE (NADPH)"/>
    <property type="match status" value="1"/>
</dbReference>
<protein>
    <recommendedName>
        <fullName evidence="2">NAD(P)-binding domain-containing protein</fullName>
    </recommendedName>
</protein>
<dbReference type="Gene3D" id="3.40.50.720">
    <property type="entry name" value="NAD(P)-binding Rossmann-like Domain"/>
    <property type="match status" value="1"/>
</dbReference>
<dbReference type="AlphaFoldDB" id="A0A8H4UBL1"/>
<evidence type="ECO:0000313" key="3">
    <source>
        <dbReference type="EMBL" id="KAF4973104.1"/>
    </source>
</evidence>
<name>A0A8H4UBL1_9HYPO</name>
<dbReference type="GO" id="GO:0016646">
    <property type="term" value="F:oxidoreductase activity, acting on the CH-NH group of donors, NAD or NADP as acceptor"/>
    <property type="evidence" value="ECO:0007669"/>
    <property type="project" value="TreeGrafter"/>
</dbReference>
<dbReference type="Proteomes" id="UP000622797">
    <property type="component" value="Unassembled WGS sequence"/>
</dbReference>
<reference evidence="3" key="2">
    <citation type="submission" date="2020-05" db="EMBL/GenBank/DDBJ databases">
        <authorList>
            <person name="Kim H.-S."/>
            <person name="Proctor R.H."/>
            <person name="Brown D.W."/>
        </authorList>
    </citation>
    <scope>NUCLEOTIDE SEQUENCE</scope>
    <source>
        <strain evidence="3">NRRL 20472</strain>
    </source>
</reference>
<dbReference type="InterPro" id="IPR051606">
    <property type="entry name" value="Polyketide_Oxido-like"/>
</dbReference>
<accession>A0A8H4UBL1</accession>
<dbReference type="EMBL" id="JABEXW010000029">
    <property type="protein sequence ID" value="KAF4973104.1"/>
    <property type="molecule type" value="Genomic_DNA"/>
</dbReference>
<dbReference type="Pfam" id="PF13460">
    <property type="entry name" value="NAD_binding_10"/>
    <property type="match status" value="1"/>
</dbReference>
<organism evidence="3 4">
    <name type="scientific">Fusarium sarcochroum</name>
    <dbReference type="NCBI Taxonomy" id="1208366"/>
    <lineage>
        <taxon>Eukaryota</taxon>
        <taxon>Fungi</taxon>
        <taxon>Dikarya</taxon>
        <taxon>Ascomycota</taxon>
        <taxon>Pezizomycotina</taxon>
        <taxon>Sordariomycetes</taxon>
        <taxon>Hypocreomycetidae</taxon>
        <taxon>Hypocreales</taxon>
        <taxon>Nectriaceae</taxon>
        <taxon>Fusarium</taxon>
        <taxon>Fusarium lateritium species complex</taxon>
    </lineage>
</organism>
<comment type="caution">
    <text evidence="3">The sequence shown here is derived from an EMBL/GenBank/DDBJ whole genome shotgun (WGS) entry which is preliminary data.</text>
</comment>
<evidence type="ECO:0000259" key="2">
    <source>
        <dbReference type="Pfam" id="PF13460"/>
    </source>
</evidence>
<feature type="domain" description="NAD(P)-binding" evidence="2">
    <location>
        <begin position="10"/>
        <end position="176"/>
    </location>
</feature>
<evidence type="ECO:0000256" key="1">
    <source>
        <dbReference type="ARBA" id="ARBA00038376"/>
    </source>
</evidence>